<keyword evidence="2" id="KW-1185">Reference proteome</keyword>
<protein>
    <submittedName>
        <fullName evidence="1">Uncharacterized protein</fullName>
    </submittedName>
</protein>
<evidence type="ECO:0000313" key="2">
    <source>
        <dbReference type="Proteomes" id="UP000678154"/>
    </source>
</evidence>
<dbReference type="Proteomes" id="UP000678154">
    <property type="component" value="Chromosome"/>
</dbReference>
<sequence length="110" mass="12533">MTLCLLSLDLSNTGEVQRVAFCKVLKDDNWKRFRNADATWEKSYELAYDALVEKRVKTLLEAAANMAGIEELRFVVQAGEQEGWCCQLEKIHGIYHFTTFDSAADLKKLA</sequence>
<dbReference type="EMBL" id="CP074676">
    <property type="protein sequence ID" value="QVL20669.1"/>
    <property type="molecule type" value="Genomic_DNA"/>
</dbReference>
<organism evidence="1 2">
    <name type="scientific">Pseudomonas qingdaonensis</name>
    <dbReference type="NCBI Taxonomy" id="2056231"/>
    <lineage>
        <taxon>Bacteria</taxon>
        <taxon>Pseudomonadati</taxon>
        <taxon>Pseudomonadota</taxon>
        <taxon>Gammaproteobacteria</taxon>
        <taxon>Pseudomonadales</taxon>
        <taxon>Pseudomonadaceae</taxon>
        <taxon>Pseudomonas</taxon>
    </lineage>
</organism>
<dbReference type="GeneID" id="87480356"/>
<proteinExistence type="predicted"/>
<gene>
    <name evidence="1" type="ORF">KH389_08875</name>
</gene>
<dbReference type="RefSeq" id="WP_043862365.1">
    <property type="nucleotide sequence ID" value="NZ_BQHH01000022.1"/>
</dbReference>
<reference evidence="1 2" key="1">
    <citation type="journal article" date="2016" name="J. Hazard. Mater.">
        <title>A newly isolated Pseudomonas putida S-1 strain for batch-mode-propanethiol degradation and continuous treatment of propanethiol-containing waste gas.</title>
        <authorList>
            <person name="Chen D.Z."/>
            <person name="Sun Y.M."/>
            <person name="Han L.M."/>
            <person name="Chen J."/>
            <person name="Ye J.X."/>
            <person name="Chen J.M."/>
        </authorList>
    </citation>
    <scope>NUCLEOTIDE SEQUENCE [LARGE SCALE GENOMIC DNA]</scope>
    <source>
        <strain evidence="1 2">S-1</strain>
    </source>
</reference>
<name>A0ABX8DXB7_9PSED</name>
<accession>A0ABX8DXB7</accession>
<evidence type="ECO:0000313" key="1">
    <source>
        <dbReference type="EMBL" id="QVL20669.1"/>
    </source>
</evidence>